<evidence type="ECO:0000313" key="2">
    <source>
        <dbReference type="Proteomes" id="UP001164718"/>
    </source>
</evidence>
<name>A0A9E8LY41_9BACI</name>
<dbReference type="EMBL" id="CP106878">
    <property type="protein sequence ID" value="WAA10899.1"/>
    <property type="molecule type" value="Genomic_DNA"/>
</dbReference>
<accession>A0A9E8LY41</accession>
<evidence type="ECO:0008006" key="3">
    <source>
        <dbReference type="Google" id="ProtNLM"/>
    </source>
</evidence>
<keyword evidence="2" id="KW-1185">Reference proteome</keyword>
<gene>
    <name evidence="1" type="ORF">OE104_06185</name>
</gene>
<evidence type="ECO:0000313" key="1">
    <source>
        <dbReference type="EMBL" id="WAA10899.1"/>
    </source>
</evidence>
<dbReference type="KEGG" id="faf:OE104_06185"/>
<reference evidence="1" key="1">
    <citation type="submission" date="2022-09" db="EMBL/GenBank/DDBJ databases">
        <title>Complete Genomes of Fervidibacillus albus and Fervidibacillus halotolerans isolated from tidal flat sediments.</title>
        <authorList>
            <person name="Kwon K.K."/>
            <person name="Yang S.-H."/>
            <person name="Park M.J."/>
            <person name="Oh H.-M."/>
        </authorList>
    </citation>
    <scope>NUCLEOTIDE SEQUENCE</scope>
    <source>
        <strain evidence="1">MEBiC13591</strain>
    </source>
</reference>
<dbReference type="RefSeq" id="WP_275418707.1">
    <property type="nucleotide sequence ID" value="NZ_CP106878.1"/>
</dbReference>
<dbReference type="Proteomes" id="UP001164718">
    <property type="component" value="Chromosome"/>
</dbReference>
<protein>
    <recommendedName>
        <fullName evidence="3">YneQ</fullName>
    </recommendedName>
</protein>
<proteinExistence type="predicted"/>
<organism evidence="1 2">
    <name type="scientific">Fervidibacillus albus</name>
    <dbReference type="NCBI Taxonomy" id="2980026"/>
    <lineage>
        <taxon>Bacteria</taxon>
        <taxon>Bacillati</taxon>
        <taxon>Bacillota</taxon>
        <taxon>Bacilli</taxon>
        <taxon>Bacillales</taxon>
        <taxon>Bacillaceae</taxon>
        <taxon>Fervidibacillus</taxon>
    </lineage>
</organism>
<sequence>MAFGITKKEVAEWKEKIDRNEIAFLTHLWTDQRFPGMKTVTKVGCKDLQKLKRWGERYGLKPEWIHVREEGYSHFDLIGPREKEILKMEGIPYPFDQ</sequence>
<dbReference type="AlphaFoldDB" id="A0A9E8LY41"/>